<sequence>MQLSDVIGKLDTSTALPKYQQLSRAIERAIEQGALPKGDALPAERDIATDMAVSRITVRKALDGLVENGLLDRRRGAGTFIAGRVEKPFSRLSSFSEDMAGRGWKARSEWIDRSQGIITPEESLSLGLGPGTKVHRFTRIRYADDTPMALETAIVPSFALAGAGPVEGSLYTALEETGCRPVRALQRLRAVKFNTEQAARLGVSEGDAGLFIERRGFLANGTTVELTQSYYRGDAYDFVAELHA</sequence>
<evidence type="ECO:0000256" key="1">
    <source>
        <dbReference type="ARBA" id="ARBA00023015"/>
    </source>
</evidence>
<keyword evidence="6" id="KW-1185">Reference proteome</keyword>
<proteinExistence type="predicted"/>
<dbReference type="GO" id="GO:0003700">
    <property type="term" value="F:DNA-binding transcription factor activity"/>
    <property type="evidence" value="ECO:0007669"/>
    <property type="project" value="InterPro"/>
</dbReference>
<reference evidence="5 6" key="1">
    <citation type="submission" date="2016-10" db="EMBL/GenBank/DDBJ databases">
        <authorList>
            <person name="de Groot N.N."/>
        </authorList>
    </citation>
    <scope>NUCLEOTIDE SEQUENCE [LARGE SCALE GENOMIC DNA]</scope>
    <source>
        <strain evidence="5 6">CGMCC 1.9109</strain>
    </source>
</reference>
<dbReference type="Proteomes" id="UP000183685">
    <property type="component" value="Unassembled WGS sequence"/>
</dbReference>
<dbReference type="InterPro" id="IPR028978">
    <property type="entry name" value="Chorismate_lyase_/UTRA_dom_sf"/>
</dbReference>
<feature type="domain" description="HTH gntR-type" evidence="4">
    <location>
        <begin position="16"/>
        <end position="84"/>
    </location>
</feature>
<dbReference type="EMBL" id="FNAK01000004">
    <property type="protein sequence ID" value="SDE02653.1"/>
    <property type="molecule type" value="Genomic_DNA"/>
</dbReference>
<dbReference type="InterPro" id="IPR036390">
    <property type="entry name" value="WH_DNA-bd_sf"/>
</dbReference>
<dbReference type="SUPFAM" id="SSF46785">
    <property type="entry name" value="Winged helix' DNA-binding domain"/>
    <property type="match status" value="1"/>
</dbReference>
<keyword evidence="2" id="KW-0238">DNA-binding</keyword>
<dbReference type="InterPro" id="IPR000524">
    <property type="entry name" value="Tscrpt_reg_HTH_GntR"/>
</dbReference>
<dbReference type="Gene3D" id="3.40.1410.10">
    <property type="entry name" value="Chorismate lyase-like"/>
    <property type="match status" value="1"/>
</dbReference>
<evidence type="ECO:0000313" key="5">
    <source>
        <dbReference type="EMBL" id="SDE02653.1"/>
    </source>
</evidence>
<dbReference type="InterPro" id="IPR036388">
    <property type="entry name" value="WH-like_DNA-bd_sf"/>
</dbReference>
<name>A0A1G6ZJS1_9PROT</name>
<organism evidence="5 6">
    <name type="scientific">Kordiimonas lacus</name>
    <dbReference type="NCBI Taxonomy" id="637679"/>
    <lineage>
        <taxon>Bacteria</taxon>
        <taxon>Pseudomonadati</taxon>
        <taxon>Pseudomonadota</taxon>
        <taxon>Alphaproteobacteria</taxon>
        <taxon>Kordiimonadales</taxon>
        <taxon>Kordiimonadaceae</taxon>
        <taxon>Kordiimonas</taxon>
    </lineage>
</organism>
<protein>
    <submittedName>
        <fullName evidence="5">GntR family transcriptional regulator</fullName>
    </submittedName>
</protein>
<keyword evidence="3" id="KW-0804">Transcription</keyword>
<dbReference type="OrthoDB" id="7173258at2"/>
<dbReference type="CDD" id="cd07377">
    <property type="entry name" value="WHTH_GntR"/>
    <property type="match status" value="1"/>
</dbReference>
<dbReference type="PANTHER" id="PTHR44846:SF1">
    <property type="entry name" value="MANNOSYL-D-GLYCERATE TRANSPORT_METABOLISM SYSTEM REPRESSOR MNGR-RELATED"/>
    <property type="match status" value="1"/>
</dbReference>
<dbReference type="PROSITE" id="PS50949">
    <property type="entry name" value="HTH_GNTR"/>
    <property type="match status" value="1"/>
</dbReference>
<dbReference type="InterPro" id="IPR050679">
    <property type="entry name" value="Bact_HTH_transcr_reg"/>
</dbReference>
<evidence type="ECO:0000259" key="4">
    <source>
        <dbReference type="PROSITE" id="PS50949"/>
    </source>
</evidence>
<dbReference type="STRING" id="637679.GCA_001550055_02017"/>
<dbReference type="Pfam" id="PF00392">
    <property type="entry name" value="GntR"/>
    <property type="match status" value="1"/>
</dbReference>
<dbReference type="GO" id="GO:0045892">
    <property type="term" value="P:negative regulation of DNA-templated transcription"/>
    <property type="evidence" value="ECO:0007669"/>
    <property type="project" value="TreeGrafter"/>
</dbReference>
<dbReference type="SUPFAM" id="SSF64288">
    <property type="entry name" value="Chorismate lyase-like"/>
    <property type="match status" value="1"/>
</dbReference>
<dbReference type="Gene3D" id="1.10.10.10">
    <property type="entry name" value="Winged helix-like DNA-binding domain superfamily/Winged helix DNA-binding domain"/>
    <property type="match status" value="1"/>
</dbReference>
<dbReference type="SMART" id="SM00345">
    <property type="entry name" value="HTH_GNTR"/>
    <property type="match status" value="1"/>
</dbReference>
<dbReference type="PRINTS" id="PR00035">
    <property type="entry name" value="HTHGNTR"/>
</dbReference>
<dbReference type="Pfam" id="PF07702">
    <property type="entry name" value="UTRA"/>
    <property type="match status" value="1"/>
</dbReference>
<dbReference type="RefSeq" id="WP_068304504.1">
    <property type="nucleotide sequence ID" value="NZ_DAIOMO010000004.1"/>
</dbReference>
<evidence type="ECO:0000256" key="3">
    <source>
        <dbReference type="ARBA" id="ARBA00023163"/>
    </source>
</evidence>
<evidence type="ECO:0000256" key="2">
    <source>
        <dbReference type="ARBA" id="ARBA00023125"/>
    </source>
</evidence>
<dbReference type="InterPro" id="IPR011663">
    <property type="entry name" value="UTRA"/>
</dbReference>
<evidence type="ECO:0000313" key="6">
    <source>
        <dbReference type="Proteomes" id="UP000183685"/>
    </source>
</evidence>
<dbReference type="PANTHER" id="PTHR44846">
    <property type="entry name" value="MANNOSYL-D-GLYCERATE TRANSPORT/METABOLISM SYSTEM REPRESSOR MNGR-RELATED"/>
    <property type="match status" value="1"/>
</dbReference>
<accession>A0A1G6ZJS1</accession>
<gene>
    <name evidence="5" type="ORF">SAMN04488071_1838</name>
</gene>
<dbReference type="GO" id="GO:0003677">
    <property type="term" value="F:DNA binding"/>
    <property type="evidence" value="ECO:0007669"/>
    <property type="project" value="UniProtKB-KW"/>
</dbReference>
<keyword evidence="1" id="KW-0805">Transcription regulation</keyword>
<dbReference type="SMART" id="SM00866">
    <property type="entry name" value="UTRA"/>
    <property type="match status" value="1"/>
</dbReference>
<dbReference type="AlphaFoldDB" id="A0A1G6ZJS1"/>